<feature type="transmembrane region" description="Helical" evidence="11">
    <location>
        <begin position="481"/>
        <end position="503"/>
    </location>
</feature>
<accession>A0A1I4V3L3</accession>
<dbReference type="InterPro" id="IPR003568">
    <property type="entry name" value="Cyt_c_biogenesis_CcmF"/>
</dbReference>
<evidence type="ECO:0000256" key="10">
    <source>
        <dbReference type="SAM" id="MobiDB-lite"/>
    </source>
</evidence>
<dbReference type="Pfam" id="PF16327">
    <property type="entry name" value="CcmF_C"/>
    <property type="match status" value="1"/>
</dbReference>
<feature type="transmembrane region" description="Helical" evidence="11">
    <location>
        <begin position="423"/>
        <end position="442"/>
    </location>
</feature>
<comment type="subcellular location">
    <subcellularLocation>
        <location evidence="1">Cell inner membrane</location>
        <topology evidence="1">Multi-pass membrane protein</topology>
    </subcellularLocation>
</comment>
<evidence type="ECO:0000259" key="13">
    <source>
        <dbReference type="Pfam" id="PF16327"/>
    </source>
</evidence>
<dbReference type="PRINTS" id="PR01411">
    <property type="entry name" value="CCMFBIOGNSIS"/>
</dbReference>
<dbReference type="Proteomes" id="UP000198575">
    <property type="component" value="Unassembled WGS sequence"/>
</dbReference>
<feature type="transmembrane region" description="Helical" evidence="11">
    <location>
        <begin position="611"/>
        <end position="630"/>
    </location>
</feature>
<dbReference type="PRINTS" id="PR01410">
    <property type="entry name" value="CCBIOGENESIS"/>
</dbReference>
<evidence type="ECO:0000256" key="6">
    <source>
        <dbReference type="ARBA" id="ARBA00022748"/>
    </source>
</evidence>
<keyword evidence="3" id="KW-1003">Cell membrane</keyword>
<feature type="region of interest" description="Disordered" evidence="10">
    <location>
        <begin position="640"/>
        <end position="662"/>
    </location>
</feature>
<feature type="domain" description="Cytochrome c assembly protein" evidence="12">
    <location>
        <begin position="89"/>
        <end position="295"/>
    </location>
</feature>
<dbReference type="EMBL" id="FOVF01000001">
    <property type="protein sequence ID" value="SFM95721.1"/>
    <property type="molecule type" value="Genomic_DNA"/>
</dbReference>
<evidence type="ECO:0000256" key="7">
    <source>
        <dbReference type="ARBA" id="ARBA00022989"/>
    </source>
</evidence>
<feature type="transmembrane region" description="Helical" evidence="11">
    <location>
        <begin position="389"/>
        <end position="411"/>
    </location>
</feature>
<dbReference type="NCBIfam" id="NF007691">
    <property type="entry name" value="PRK10369.1"/>
    <property type="match status" value="1"/>
</dbReference>
<feature type="transmembrane region" description="Helical" evidence="11">
    <location>
        <begin position="209"/>
        <end position="229"/>
    </location>
</feature>
<keyword evidence="5 11" id="KW-0812">Transmembrane</keyword>
<feature type="transmembrane region" description="Helical" evidence="11">
    <location>
        <begin position="273"/>
        <end position="292"/>
    </location>
</feature>
<dbReference type="InterPro" id="IPR002541">
    <property type="entry name" value="Cyt_c_assembly"/>
</dbReference>
<dbReference type="NCBIfam" id="TIGR00353">
    <property type="entry name" value="nrfE"/>
    <property type="match status" value="1"/>
</dbReference>
<feature type="transmembrane region" description="Helical" evidence="11">
    <location>
        <begin position="38"/>
        <end position="62"/>
    </location>
</feature>
<dbReference type="AlphaFoldDB" id="A0A1I4V3L3"/>
<evidence type="ECO:0000256" key="2">
    <source>
        <dbReference type="ARBA" id="ARBA00009186"/>
    </source>
</evidence>
<keyword evidence="15" id="KW-1185">Reference proteome</keyword>
<proteinExistence type="inferred from homology"/>
<dbReference type="GO" id="GO:0005886">
    <property type="term" value="C:plasma membrane"/>
    <property type="evidence" value="ECO:0007669"/>
    <property type="project" value="UniProtKB-SubCell"/>
</dbReference>
<dbReference type="InterPro" id="IPR032523">
    <property type="entry name" value="CcmF_C"/>
</dbReference>
<dbReference type="PANTHER" id="PTHR43653:SF1">
    <property type="entry name" value="CYTOCHROME C-TYPE BIOGENESIS PROTEIN CCMF"/>
    <property type="match status" value="1"/>
</dbReference>
<evidence type="ECO:0000256" key="11">
    <source>
        <dbReference type="SAM" id="Phobius"/>
    </source>
</evidence>
<feature type="transmembrane region" description="Helical" evidence="11">
    <location>
        <begin position="312"/>
        <end position="331"/>
    </location>
</feature>
<evidence type="ECO:0000256" key="8">
    <source>
        <dbReference type="ARBA" id="ARBA00023136"/>
    </source>
</evidence>
<evidence type="ECO:0000256" key="3">
    <source>
        <dbReference type="ARBA" id="ARBA00022475"/>
    </source>
</evidence>
<gene>
    <name evidence="14" type="ORF">SAMN05216289_10180</name>
</gene>
<dbReference type="STRING" id="578942.SAMN05216289_10180"/>
<evidence type="ECO:0000313" key="14">
    <source>
        <dbReference type="EMBL" id="SFM95721.1"/>
    </source>
</evidence>
<dbReference type="OrthoDB" id="9761451at2"/>
<dbReference type="RefSeq" id="WP_092403912.1">
    <property type="nucleotide sequence ID" value="NZ_FOVF01000001.1"/>
</dbReference>
<feature type="transmembrane region" description="Helical" evidence="11">
    <location>
        <begin position="121"/>
        <end position="142"/>
    </location>
</feature>
<dbReference type="PANTHER" id="PTHR43653">
    <property type="entry name" value="CYTOCHROME C ASSEMBLY PROTEIN-RELATED"/>
    <property type="match status" value="1"/>
</dbReference>
<feature type="transmembrane region" description="Helical" evidence="11">
    <location>
        <begin position="448"/>
        <end position="469"/>
    </location>
</feature>
<evidence type="ECO:0000256" key="1">
    <source>
        <dbReference type="ARBA" id="ARBA00004429"/>
    </source>
</evidence>
<dbReference type="InterPro" id="IPR003567">
    <property type="entry name" value="Cyt_c_biogenesis"/>
</dbReference>
<dbReference type="Pfam" id="PF01578">
    <property type="entry name" value="Cytochrom_C_asm"/>
    <property type="match status" value="1"/>
</dbReference>
<feature type="transmembrane region" description="Helical" evidence="11">
    <location>
        <begin position="177"/>
        <end position="197"/>
    </location>
</feature>
<organism evidence="14 15">
    <name type="scientific">Dokdonella immobilis</name>
    <dbReference type="NCBI Taxonomy" id="578942"/>
    <lineage>
        <taxon>Bacteria</taxon>
        <taxon>Pseudomonadati</taxon>
        <taxon>Pseudomonadota</taxon>
        <taxon>Gammaproteobacteria</taxon>
        <taxon>Lysobacterales</taxon>
        <taxon>Rhodanobacteraceae</taxon>
        <taxon>Dokdonella</taxon>
    </lineage>
</organism>
<evidence type="ECO:0000256" key="4">
    <source>
        <dbReference type="ARBA" id="ARBA00022519"/>
    </source>
</evidence>
<evidence type="ECO:0000256" key="9">
    <source>
        <dbReference type="ARBA" id="ARBA00037230"/>
    </source>
</evidence>
<evidence type="ECO:0000313" key="15">
    <source>
        <dbReference type="Proteomes" id="UP000198575"/>
    </source>
</evidence>
<comment type="similarity">
    <text evidence="2">Belongs to the CcmF/CycK/Ccl1/NrfE/CcsA family.</text>
</comment>
<comment type="function">
    <text evidence="9">Required for the biogenesis of c-type cytochromes. Possible subunit of a heme lyase.</text>
</comment>
<feature type="compositionally biased region" description="Low complexity" evidence="10">
    <location>
        <begin position="651"/>
        <end position="662"/>
    </location>
</feature>
<dbReference type="GO" id="GO:0015232">
    <property type="term" value="F:heme transmembrane transporter activity"/>
    <property type="evidence" value="ECO:0007669"/>
    <property type="project" value="InterPro"/>
</dbReference>
<reference evidence="14 15" key="1">
    <citation type="submission" date="2016-10" db="EMBL/GenBank/DDBJ databases">
        <authorList>
            <person name="de Groot N.N."/>
        </authorList>
    </citation>
    <scope>NUCLEOTIDE SEQUENCE [LARGE SCALE GENOMIC DNA]</scope>
    <source>
        <strain evidence="14 15">CGMCC 1.7659</strain>
    </source>
</reference>
<feature type="domain" description="Cytochrome c-type biogenesis protein CcmF C-terminal" evidence="13">
    <location>
        <begin position="315"/>
        <end position="633"/>
    </location>
</feature>
<dbReference type="GO" id="GO:0017004">
    <property type="term" value="P:cytochrome complex assembly"/>
    <property type="evidence" value="ECO:0007669"/>
    <property type="project" value="UniProtKB-KW"/>
</dbReference>
<keyword evidence="4" id="KW-0997">Cell inner membrane</keyword>
<evidence type="ECO:0000256" key="5">
    <source>
        <dbReference type="ARBA" id="ARBA00022692"/>
    </source>
</evidence>
<feature type="transmembrane region" description="Helical" evidence="11">
    <location>
        <begin position="249"/>
        <end position="266"/>
    </location>
</feature>
<feature type="transmembrane region" description="Helical" evidence="11">
    <location>
        <begin position="82"/>
        <end position="109"/>
    </location>
</feature>
<feature type="transmembrane region" description="Helical" evidence="11">
    <location>
        <begin position="6"/>
        <end position="26"/>
    </location>
</feature>
<evidence type="ECO:0000259" key="12">
    <source>
        <dbReference type="Pfam" id="PF01578"/>
    </source>
</evidence>
<keyword evidence="6" id="KW-0201">Cytochrome c-type biogenesis</keyword>
<name>A0A1I4V3L3_9GAMM</name>
<feature type="transmembrane region" description="Helical" evidence="11">
    <location>
        <begin position="352"/>
        <end position="374"/>
    </location>
</feature>
<keyword evidence="8 11" id="KW-0472">Membrane</keyword>
<protein>
    <submittedName>
        <fullName evidence="14">Cytochrome c-type biogenesis protein CcmF</fullName>
    </submittedName>
</protein>
<dbReference type="GO" id="GO:0020037">
    <property type="term" value="F:heme binding"/>
    <property type="evidence" value="ECO:0007669"/>
    <property type="project" value="InterPro"/>
</dbReference>
<sequence length="662" mass="71771">MLPELGQFALILALMLSAVQFVVPLIGAQTGNRALIAVARPAAAGQFVFVVCAFTILTWAFLSQDFSVAYVAQNSNRLLPWYYRFSAVWGAHEGSLLLWILILNIWTIAVAATSRRLPDDFIARVLGVLGFVSLGFLLFTVLTSNPFARHVPALADGNDLNPVLQDFGLIVHPPMLYMGYVGFSVAFAFAIAALLGGRLDQQWVRWSRPWTNAAWGVLTLGIALGSWWAYYELGWGGWWFWDPVENASFMPWLVGTALIHSQAVTEKRGSFRAWTLLLAIFAFSLSLLGTFLVRSGVLTSVHSFASDPERGLFILAFLSITVGGSLLVYALRAPKVAGGEPFAGASRETLLLINNLLFTCAAAMVFLGTLYPLFAEAFNLGRISVGPPYFGFLFVLLMAPVVMLIPFGPMLRWREGSFASALRALRIPLVLAVLASGLAWLVTSGMGWKAFAGIAASIWVGLGILAYALMRWRTAPAGRRFTPEMLGMILAHLGFAVFLAGVLGTEGTSVEKDVRLGNGETVALGAYTFRFDGVRHMTGPNYQADEGTITVLRGDSAVAVLHPQKRQYTRSAQIQTESDIDPGLTRDLYVALGEPLGDGGAWSVRVYLKPLIRWIWLGALLMMIGGFVAASDRRFRRITATAPQPGPAAAPNPATIGGEATA</sequence>
<keyword evidence="7 11" id="KW-1133">Transmembrane helix</keyword>